<gene>
    <name evidence="1" type="ORF">AWH48_14665</name>
</gene>
<sequence>MTGKMPENLRRAMAPFFNAAELYDMYGVLLRAKASVDRSITVEDDEQAYIKAFKSLVYSL</sequence>
<dbReference type="Proteomes" id="UP000077271">
    <property type="component" value="Unassembled WGS sequence"/>
</dbReference>
<protein>
    <submittedName>
        <fullName evidence="1">Uncharacterized protein</fullName>
    </submittedName>
</protein>
<organism evidence="1 2">
    <name type="scientific">Domibacillus aminovorans</name>
    <dbReference type="NCBI Taxonomy" id="29332"/>
    <lineage>
        <taxon>Bacteria</taxon>
        <taxon>Bacillati</taxon>
        <taxon>Bacillota</taxon>
        <taxon>Bacilli</taxon>
        <taxon>Bacillales</taxon>
        <taxon>Bacillaceae</taxon>
        <taxon>Domibacillus</taxon>
    </lineage>
</organism>
<accession>A0A177L176</accession>
<evidence type="ECO:0000313" key="2">
    <source>
        <dbReference type="Proteomes" id="UP000077271"/>
    </source>
</evidence>
<evidence type="ECO:0000313" key="1">
    <source>
        <dbReference type="EMBL" id="OAH59383.1"/>
    </source>
</evidence>
<comment type="caution">
    <text evidence="1">The sequence shown here is derived from an EMBL/GenBank/DDBJ whole genome shotgun (WGS) entry which is preliminary data.</text>
</comment>
<name>A0A177L176_9BACI</name>
<dbReference type="EMBL" id="LQWZ01000002">
    <property type="protein sequence ID" value="OAH59383.1"/>
    <property type="molecule type" value="Genomic_DNA"/>
</dbReference>
<reference evidence="1 2" key="1">
    <citation type="submission" date="2016-01" db="EMBL/GenBank/DDBJ databases">
        <title>Investigation of taxonomic status of Bacillus aminovorans.</title>
        <authorList>
            <person name="Verma A."/>
            <person name="Pal Y."/>
            <person name="Krishnamurthi S."/>
        </authorList>
    </citation>
    <scope>NUCLEOTIDE SEQUENCE [LARGE SCALE GENOMIC DNA]</scope>
    <source>
        <strain evidence="1 2">DSM 4337</strain>
    </source>
</reference>
<dbReference type="AlphaFoldDB" id="A0A177L176"/>
<proteinExistence type="predicted"/>